<dbReference type="GO" id="GO:0005524">
    <property type="term" value="F:ATP binding"/>
    <property type="evidence" value="ECO:0007669"/>
    <property type="project" value="UniProtKB-UniRule"/>
</dbReference>
<organism evidence="2 3">
    <name type="scientific">Cutibacterium porci</name>
    <dbReference type="NCBI Taxonomy" id="2605781"/>
    <lineage>
        <taxon>Bacteria</taxon>
        <taxon>Bacillati</taxon>
        <taxon>Actinomycetota</taxon>
        <taxon>Actinomycetes</taxon>
        <taxon>Propionibacteriales</taxon>
        <taxon>Propionibacteriaceae</taxon>
        <taxon>Cutibacterium</taxon>
    </lineage>
</organism>
<dbReference type="PIRSF" id="PIRSF006755">
    <property type="entry name" value="DTB_synth"/>
    <property type="match status" value="1"/>
</dbReference>
<dbReference type="GO" id="GO:0005829">
    <property type="term" value="C:cytosol"/>
    <property type="evidence" value="ECO:0007669"/>
    <property type="project" value="TreeGrafter"/>
</dbReference>
<dbReference type="InterPro" id="IPR004472">
    <property type="entry name" value="DTB_synth_BioD"/>
</dbReference>
<dbReference type="HAMAP" id="MF_00336">
    <property type="entry name" value="BioD"/>
    <property type="match status" value="1"/>
</dbReference>
<dbReference type="GO" id="GO:0004141">
    <property type="term" value="F:dethiobiotin synthase activity"/>
    <property type="evidence" value="ECO:0007669"/>
    <property type="project" value="UniProtKB-UniRule"/>
</dbReference>
<dbReference type="EC" id="6.3.3.3" evidence="1"/>
<keyword evidence="3" id="KW-1185">Reference proteome</keyword>
<dbReference type="UniPathway" id="UPA00078">
    <property type="reaction ID" value="UER00161"/>
</dbReference>
<keyword evidence="1" id="KW-0460">Magnesium</keyword>
<gene>
    <name evidence="1 2" type="primary">bioD</name>
    <name evidence="2" type="ORF">FYJ43_06395</name>
</gene>
<feature type="binding site" evidence="1">
    <location>
        <position position="59"/>
    </location>
    <ligand>
        <name>Mg(2+)</name>
        <dbReference type="ChEBI" id="CHEBI:18420"/>
    </ligand>
</feature>
<keyword evidence="1" id="KW-0547">Nucleotide-binding</keyword>
<dbReference type="SUPFAM" id="SSF52540">
    <property type="entry name" value="P-loop containing nucleoside triphosphate hydrolases"/>
    <property type="match status" value="1"/>
</dbReference>
<protein>
    <recommendedName>
        <fullName evidence="1">ATP-dependent dethiobiotin synthetase BioD</fullName>
        <ecNumber evidence="1">6.3.3.3</ecNumber>
    </recommendedName>
    <alternativeName>
        <fullName evidence="1">DTB synthetase</fullName>
        <shortName evidence="1">DTBS</shortName>
    </alternativeName>
    <alternativeName>
        <fullName evidence="1">Dethiobiotin synthase</fullName>
    </alternativeName>
</protein>
<keyword evidence="1" id="KW-0963">Cytoplasm</keyword>
<feature type="binding site" evidence="1">
    <location>
        <position position="117"/>
    </location>
    <ligand>
        <name>Mg(2+)</name>
        <dbReference type="ChEBI" id="CHEBI:18420"/>
    </ligand>
</feature>
<dbReference type="AlphaFoldDB" id="A0A7K0J6T4"/>
<feature type="active site" evidence="1">
    <location>
        <position position="43"/>
    </location>
</feature>
<proteinExistence type="inferred from homology"/>
<dbReference type="CDD" id="cd03109">
    <property type="entry name" value="DTBS"/>
    <property type="match status" value="1"/>
</dbReference>
<feature type="binding site" evidence="1">
    <location>
        <begin position="18"/>
        <end position="23"/>
    </location>
    <ligand>
        <name>ATP</name>
        <dbReference type="ChEBI" id="CHEBI:30616"/>
    </ligand>
</feature>
<keyword evidence="1" id="KW-0067">ATP-binding</keyword>
<dbReference type="NCBIfam" id="TIGR00347">
    <property type="entry name" value="bioD"/>
    <property type="match status" value="1"/>
</dbReference>
<dbReference type="GO" id="GO:0000287">
    <property type="term" value="F:magnesium ion binding"/>
    <property type="evidence" value="ECO:0007669"/>
    <property type="project" value="UniProtKB-UniRule"/>
</dbReference>
<comment type="pathway">
    <text evidence="1">Cofactor biosynthesis; biotin biosynthesis; biotin from 7,8-diaminononanoate: step 1/2.</text>
</comment>
<comment type="cofactor">
    <cofactor evidence="1">
        <name>Mg(2+)</name>
        <dbReference type="ChEBI" id="CHEBI:18420"/>
    </cofactor>
</comment>
<feature type="binding site" evidence="1">
    <location>
        <position position="22"/>
    </location>
    <ligand>
        <name>Mg(2+)</name>
        <dbReference type="ChEBI" id="CHEBI:18420"/>
    </ligand>
</feature>
<name>A0A7K0J6T4_9ACTN</name>
<feature type="binding site" evidence="1">
    <location>
        <begin position="117"/>
        <end position="120"/>
    </location>
    <ligand>
        <name>ATP</name>
        <dbReference type="ChEBI" id="CHEBI:30616"/>
    </ligand>
</feature>
<reference evidence="2 3" key="1">
    <citation type="submission" date="2019-08" db="EMBL/GenBank/DDBJ databases">
        <title>In-depth cultivation of the pig gut microbiome towards novel bacterial diversity and tailored functional studies.</title>
        <authorList>
            <person name="Wylensek D."/>
            <person name="Hitch T.C.A."/>
            <person name="Clavel T."/>
        </authorList>
    </citation>
    <scope>NUCLEOTIDE SEQUENCE [LARGE SCALE GENOMIC DNA]</scope>
    <source>
        <strain evidence="2 3">WCA-380-WT-3A</strain>
    </source>
</reference>
<comment type="subcellular location">
    <subcellularLocation>
        <location evidence="1">Cytoplasm</location>
    </subcellularLocation>
</comment>
<dbReference type="Gene3D" id="3.40.50.300">
    <property type="entry name" value="P-loop containing nucleotide triphosphate hydrolases"/>
    <property type="match status" value="1"/>
</dbReference>
<comment type="caution">
    <text evidence="2">The sequence shown here is derived from an EMBL/GenBank/DDBJ whole genome shotgun (WGS) entry which is preliminary data.</text>
</comment>
<dbReference type="Pfam" id="PF13500">
    <property type="entry name" value="AAA_26"/>
    <property type="match status" value="1"/>
</dbReference>
<dbReference type="Proteomes" id="UP000466104">
    <property type="component" value="Unassembled WGS sequence"/>
</dbReference>
<sequence length="240" mass="24798">MNITDLEGIIIVTGTDTDAGKTVTTAVIASALKQAGKDVLIIKPYQTGLAPDEPGDVHDAGHLAGIDANNLLEYVRCPEPLAPTTSAARAGMTIPSIEDVATRILEDSDGHDATLVEGAGGVLVGLDNDGSGVLDLMDVLAGRGHEPHVIVVTRSALGTLNHTGLTCRAIRDRGHQVDAIVIGSWPDRPDLAERCNLEEIEDAAAAPLAGVIPAGIGKDSEAVQRTARRFGEAGGTSVRP</sequence>
<keyword evidence="1 2" id="KW-0436">Ligase</keyword>
<dbReference type="RefSeq" id="WP_154562977.1">
    <property type="nucleotide sequence ID" value="NZ_VUMG01000002.1"/>
</dbReference>
<comment type="catalytic activity">
    <reaction evidence="1">
        <text>(7R,8S)-7,8-diammoniononanoate + CO2 + ATP = (4R,5S)-dethiobiotin + ADP + phosphate + 3 H(+)</text>
        <dbReference type="Rhea" id="RHEA:15805"/>
        <dbReference type="ChEBI" id="CHEBI:15378"/>
        <dbReference type="ChEBI" id="CHEBI:16526"/>
        <dbReference type="ChEBI" id="CHEBI:30616"/>
        <dbReference type="ChEBI" id="CHEBI:43474"/>
        <dbReference type="ChEBI" id="CHEBI:149469"/>
        <dbReference type="ChEBI" id="CHEBI:149473"/>
        <dbReference type="ChEBI" id="CHEBI:456216"/>
        <dbReference type="EC" id="6.3.3.3"/>
    </reaction>
</comment>
<dbReference type="PANTHER" id="PTHR43210:SF5">
    <property type="entry name" value="DETHIOBIOTIN SYNTHETASE"/>
    <property type="match status" value="1"/>
</dbReference>
<evidence type="ECO:0000313" key="2">
    <source>
        <dbReference type="EMBL" id="MSS45676.1"/>
    </source>
</evidence>
<dbReference type="GO" id="GO:0009102">
    <property type="term" value="P:biotin biosynthetic process"/>
    <property type="evidence" value="ECO:0007669"/>
    <property type="project" value="UniProtKB-UniRule"/>
</dbReference>
<feature type="binding site" evidence="1">
    <location>
        <position position="47"/>
    </location>
    <ligand>
        <name>substrate</name>
    </ligand>
</feature>
<keyword evidence="1" id="KW-0093">Biotin biosynthesis</keyword>
<comment type="function">
    <text evidence="1">Catalyzes a mechanistically unusual reaction, the ATP-dependent insertion of CO2 between the N7 and N8 nitrogen atoms of 7,8-diaminopelargonic acid (DAPA, also called 7,8-diammoniononanoate) to form a ureido ring.</text>
</comment>
<evidence type="ECO:0000313" key="3">
    <source>
        <dbReference type="Proteomes" id="UP000466104"/>
    </source>
</evidence>
<feature type="binding site" evidence="1">
    <location>
        <position position="59"/>
    </location>
    <ligand>
        <name>ATP</name>
        <dbReference type="ChEBI" id="CHEBI:30616"/>
    </ligand>
</feature>
<keyword evidence="1" id="KW-0479">Metal-binding</keyword>
<comment type="subunit">
    <text evidence="1">Homodimer.</text>
</comment>
<evidence type="ECO:0000256" key="1">
    <source>
        <dbReference type="HAMAP-Rule" id="MF_00336"/>
    </source>
</evidence>
<comment type="caution">
    <text evidence="1">Lacks conserved residue(s) required for the propagation of feature annotation.</text>
</comment>
<dbReference type="InterPro" id="IPR027417">
    <property type="entry name" value="P-loop_NTPase"/>
</dbReference>
<dbReference type="PANTHER" id="PTHR43210">
    <property type="entry name" value="DETHIOBIOTIN SYNTHETASE"/>
    <property type="match status" value="1"/>
</dbReference>
<feature type="binding site" evidence="1">
    <location>
        <begin position="183"/>
        <end position="184"/>
    </location>
    <ligand>
        <name>ATP</name>
        <dbReference type="ChEBI" id="CHEBI:30616"/>
    </ligand>
</feature>
<comment type="similarity">
    <text evidence="1">Belongs to the dethiobiotin synthetase family.</text>
</comment>
<dbReference type="EMBL" id="VUMG01000002">
    <property type="protein sequence ID" value="MSS45676.1"/>
    <property type="molecule type" value="Genomic_DNA"/>
</dbReference>
<accession>A0A7K0J6T4</accession>